<name>A0AAV5DLV1_ELECO</name>
<comment type="caution">
    <text evidence="1">The sequence shown here is derived from an EMBL/GenBank/DDBJ whole genome shotgun (WGS) entry which is preliminary data.</text>
</comment>
<dbReference type="EMBL" id="BQKI01000018">
    <property type="protein sequence ID" value="GJN11478.1"/>
    <property type="molecule type" value="Genomic_DNA"/>
</dbReference>
<sequence>MLSPSPPSSSSQVKVQQQWTRCLSFRSRAAPPSAARHLRPAPVAGRHVVSTVGPTAVRALAAETPPSVPQPPPLLFPDEESMLANYVPVFVMLPMLLNMAWQLGVVTLENELDDAAAWTA</sequence>
<dbReference type="AlphaFoldDB" id="A0AAV5DLV1"/>
<evidence type="ECO:0000313" key="2">
    <source>
        <dbReference type="Proteomes" id="UP001054889"/>
    </source>
</evidence>
<gene>
    <name evidence="1" type="primary">ga29676</name>
    <name evidence="1" type="ORF">PR202_ga29676</name>
</gene>
<accession>A0AAV5DLV1</accession>
<reference evidence="1" key="1">
    <citation type="journal article" date="2018" name="DNA Res.">
        <title>Multiple hybrid de novo genome assembly of finger millet, an orphan allotetraploid crop.</title>
        <authorList>
            <person name="Hatakeyama M."/>
            <person name="Aluri S."/>
            <person name="Balachadran M.T."/>
            <person name="Sivarajan S.R."/>
            <person name="Patrignani A."/>
            <person name="Gruter S."/>
            <person name="Poveda L."/>
            <person name="Shimizu-Inatsugi R."/>
            <person name="Baeten J."/>
            <person name="Francoijs K.J."/>
            <person name="Nataraja K.N."/>
            <person name="Reddy Y.A.N."/>
            <person name="Phadnis S."/>
            <person name="Ravikumar R.L."/>
            <person name="Schlapbach R."/>
            <person name="Sreeman S.M."/>
            <person name="Shimizu K.K."/>
        </authorList>
    </citation>
    <scope>NUCLEOTIDE SEQUENCE</scope>
</reference>
<organism evidence="1 2">
    <name type="scientific">Eleusine coracana subsp. coracana</name>
    <dbReference type="NCBI Taxonomy" id="191504"/>
    <lineage>
        <taxon>Eukaryota</taxon>
        <taxon>Viridiplantae</taxon>
        <taxon>Streptophyta</taxon>
        <taxon>Embryophyta</taxon>
        <taxon>Tracheophyta</taxon>
        <taxon>Spermatophyta</taxon>
        <taxon>Magnoliopsida</taxon>
        <taxon>Liliopsida</taxon>
        <taxon>Poales</taxon>
        <taxon>Poaceae</taxon>
        <taxon>PACMAD clade</taxon>
        <taxon>Chloridoideae</taxon>
        <taxon>Cynodonteae</taxon>
        <taxon>Eleusininae</taxon>
        <taxon>Eleusine</taxon>
    </lineage>
</organism>
<keyword evidence="2" id="KW-1185">Reference proteome</keyword>
<protein>
    <submittedName>
        <fullName evidence="1">Uncharacterized protein</fullName>
    </submittedName>
</protein>
<proteinExistence type="predicted"/>
<dbReference type="Proteomes" id="UP001054889">
    <property type="component" value="Unassembled WGS sequence"/>
</dbReference>
<reference evidence="1" key="2">
    <citation type="submission" date="2021-12" db="EMBL/GenBank/DDBJ databases">
        <title>Resequencing data analysis of finger millet.</title>
        <authorList>
            <person name="Hatakeyama M."/>
            <person name="Aluri S."/>
            <person name="Balachadran M.T."/>
            <person name="Sivarajan S.R."/>
            <person name="Poveda L."/>
            <person name="Shimizu-Inatsugi R."/>
            <person name="Schlapbach R."/>
            <person name="Sreeman S.M."/>
            <person name="Shimizu K.K."/>
        </authorList>
    </citation>
    <scope>NUCLEOTIDE SEQUENCE</scope>
</reference>
<evidence type="ECO:0000313" key="1">
    <source>
        <dbReference type="EMBL" id="GJN11478.1"/>
    </source>
</evidence>